<comment type="caution">
    <text evidence="3">The sequence shown here is derived from an EMBL/GenBank/DDBJ whole genome shotgun (WGS) entry which is preliminary data.</text>
</comment>
<dbReference type="SMART" id="SM00240">
    <property type="entry name" value="FHA"/>
    <property type="match status" value="1"/>
</dbReference>
<evidence type="ECO:0000313" key="3">
    <source>
        <dbReference type="EMBL" id="GAA0716591.1"/>
    </source>
</evidence>
<accession>A0ABN1IL66</accession>
<feature type="transmembrane region" description="Helical" evidence="1">
    <location>
        <begin position="6"/>
        <end position="26"/>
    </location>
</feature>
<evidence type="ECO:0000313" key="4">
    <source>
        <dbReference type="Proteomes" id="UP001500339"/>
    </source>
</evidence>
<dbReference type="CDD" id="cd00060">
    <property type="entry name" value="FHA"/>
    <property type="match status" value="1"/>
</dbReference>
<dbReference type="InterPro" id="IPR008984">
    <property type="entry name" value="SMAD_FHA_dom_sf"/>
</dbReference>
<keyword evidence="1" id="KW-1133">Transmembrane helix</keyword>
<keyword evidence="1" id="KW-0812">Transmembrane</keyword>
<gene>
    <name evidence="3" type="ORF">GCM10008905_01280</name>
</gene>
<dbReference type="Gene3D" id="2.60.200.20">
    <property type="match status" value="1"/>
</dbReference>
<dbReference type="PROSITE" id="PS50006">
    <property type="entry name" value="FHA_DOMAIN"/>
    <property type="match status" value="1"/>
</dbReference>
<dbReference type="Pfam" id="PF00498">
    <property type="entry name" value="FHA"/>
    <property type="match status" value="1"/>
</dbReference>
<keyword evidence="1" id="KW-0472">Membrane</keyword>
<protein>
    <submittedName>
        <fullName evidence="3">FHA domain-containing protein</fullName>
    </submittedName>
</protein>
<sequence length="142" mass="15733">MFIDKISYAFTLVIIGIIYLIIWTSLKIMNKDIKSNGSREEVKSAGFEIIHPGNGGSLKKGGVIPIKNEITIGRKEGNTFILDDPYVSSFHAKIYIRDNDYVIEDLDSTNGILVNEDKINGEANLSAGDIVKIGNTVLKFIR</sequence>
<dbReference type="InterPro" id="IPR050923">
    <property type="entry name" value="Cell_Proc_Reg/RNA_Proc"/>
</dbReference>
<keyword evidence="4" id="KW-1185">Reference proteome</keyword>
<feature type="domain" description="FHA" evidence="2">
    <location>
        <begin position="70"/>
        <end position="119"/>
    </location>
</feature>
<dbReference type="InterPro" id="IPR000253">
    <property type="entry name" value="FHA_dom"/>
</dbReference>
<reference evidence="3 4" key="1">
    <citation type="journal article" date="2019" name="Int. J. Syst. Evol. Microbiol.">
        <title>The Global Catalogue of Microorganisms (GCM) 10K type strain sequencing project: providing services to taxonomists for standard genome sequencing and annotation.</title>
        <authorList>
            <consortium name="The Broad Institute Genomics Platform"/>
            <consortium name="The Broad Institute Genome Sequencing Center for Infectious Disease"/>
            <person name="Wu L."/>
            <person name="Ma J."/>
        </authorList>
    </citation>
    <scope>NUCLEOTIDE SEQUENCE [LARGE SCALE GENOMIC DNA]</scope>
    <source>
        <strain evidence="3 4">JCM 1405</strain>
    </source>
</reference>
<name>A0ABN1IL66_9CLOT</name>
<dbReference type="SUPFAM" id="SSF49879">
    <property type="entry name" value="SMAD/FHA domain"/>
    <property type="match status" value="1"/>
</dbReference>
<proteinExistence type="predicted"/>
<organism evidence="3 4">
    <name type="scientific">Clostridium malenominatum</name>
    <dbReference type="NCBI Taxonomy" id="1539"/>
    <lineage>
        <taxon>Bacteria</taxon>
        <taxon>Bacillati</taxon>
        <taxon>Bacillota</taxon>
        <taxon>Clostridia</taxon>
        <taxon>Eubacteriales</taxon>
        <taxon>Clostridiaceae</taxon>
        <taxon>Clostridium</taxon>
    </lineage>
</organism>
<dbReference type="Proteomes" id="UP001500339">
    <property type="component" value="Unassembled WGS sequence"/>
</dbReference>
<evidence type="ECO:0000256" key="1">
    <source>
        <dbReference type="SAM" id="Phobius"/>
    </source>
</evidence>
<evidence type="ECO:0000259" key="2">
    <source>
        <dbReference type="PROSITE" id="PS50006"/>
    </source>
</evidence>
<dbReference type="EMBL" id="BAAACF010000001">
    <property type="protein sequence ID" value="GAA0716591.1"/>
    <property type="molecule type" value="Genomic_DNA"/>
</dbReference>
<dbReference type="RefSeq" id="WP_343765372.1">
    <property type="nucleotide sequence ID" value="NZ_BAAACF010000001.1"/>
</dbReference>
<dbReference type="PANTHER" id="PTHR23308">
    <property type="entry name" value="NUCLEAR INHIBITOR OF PROTEIN PHOSPHATASE-1"/>
    <property type="match status" value="1"/>
</dbReference>